<feature type="chain" id="PRO_5013481331" description="C-type lectin domain-containing protein" evidence="3">
    <location>
        <begin position="18"/>
        <end position="182"/>
    </location>
</feature>
<sequence length="182" mass="21390">MASFFPIFFSLLWLAYACDRKDMVSPFVEECDDDWIPFGDHCYHFSDNRLSWYDAKKYCNRQKSYLARSETPKENIWLQMQLRISNREKSWIGGTDAGHESNWRWESDAETIDYKNFYKPQPDNGGGNEHCLEMNGSGVTSTYMWNDRPCETQSKFVCEKSKKKRGHQPDRLATTLHNSKGK</sequence>
<evidence type="ECO:0000256" key="1">
    <source>
        <dbReference type="ARBA" id="ARBA00023157"/>
    </source>
</evidence>
<accession>A0A194AJL1</accession>
<evidence type="ECO:0000256" key="3">
    <source>
        <dbReference type="SAM" id="SignalP"/>
    </source>
</evidence>
<name>A0A194AJL1_PINFU</name>
<feature type="signal peptide" evidence="3">
    <location>
        <begin position="1"/>
        <end position="17"/>
    </location>
</feature>
<dbReference type="InterPro" id="IPR050111">
    <property type="entry name" value="C-type_lectin/snaclec_domain"/>
</dbReference>
<dbReference type="InterPro" id="IPR018378">
    <property type="entry name" value="C-type_lectin_CS"/>
</dbReference>
<protein>
    <recommendedName>
        <fullName evidence="4">C-type lectin domain-containing protein</fullName>
    </recommendedName>
</protein>
<dbReference type="SUPFAM" id="SSF56436">
    <property type="entry name" value="C-type lectin-like"/>
    <property type="match status" value="1"/>
</dbReference>
<organism evidence="5">
    <name type="scientific">Pinctada fucata</name>
    <name type="common">Akoya pearl oyster</name>
    <name type="synonym">Pinctada imbricata fucata</name>
    <dbReference type="NCBI Taxonomy" id="50426"/>
    <lineage>
        <taxon>Eukaryota</taxon>
        <taxon>Metazoa</taxon>
        <taxon>Spiralia</taxon>
        <taxon>Lophotrochozoa</taxon>
        <taxon>Mollusca</taxon>
        <taxon>Bivalvia</taxon>
        <taxon>Autobranchia</taxon>
        <taxon>Pteriomorphia</taxon>
        <taxon>Pterioida</taxon>
        <taxon>Pterioidea</taxon>
        <taxon>Pteriidae</taxon>
        <taxon>Pinctada</taxon>
    </lineage>
</organism>
<dbReference type="CDD" id="cd00037">
    <property type="entry name" value="CLECT"/>
    <property type="match status" value="1"/>
</dbReference>
<proteinExistence type="predicted"/>
<dbReference type="InterPro" id="IPR016187">
    <property type="entry name" value="CTDL_fold"/>
</dbReference>
<keyword evidence="1" id="KW-1015">Disulfide bond</keyword>
<keyword evidence="3" id="KW-0732">Signal</keyword>
<dbReference type="EMBL" id="GELH01000784">
    <property type="protein sequence ID" value="JAS03488.1"/>
    <property type="molecule type" value="Transcribed_RNA"/>
</dbReference>
<dbReference type="InterPro" id="IPR001304">
    <property type="entry name" value="C-type_lectin-like"/>
</dbReference>
<feature type="domain" description="C-type lectin" evidence="4">
    <location>
        <begin position="38"/>
        <end position="159"/>
    </location>
</feature>
<dbReference type="Gene3D" id="3.10.100.10">
    <property type="entry name" value="Mannose-Binding Protein A, subunit A"/>
    <property type="match status" value="1"/>
</dbReference>
<dbReference type="Pfam" id="PF00059">
    <property type="entry name" value="Lectin_C"/>
    <property type="match status" value="1"/>
</dbReference>
<dbReference type="SMART" id="SM00034">
    <property type="entry name" value="CLECT"/>
    <property type="match status" value="1"/>
</dbReference>
<reference evidence="5" key="1">
    <citation type="submission" date="2016-03" db="EMBL/GenBank/DDBJ databases">
        <authorList>
            <person name="Ploux O."/>
        </authorList>
    </citation>
    <scope>NUCLEOTIDE SEQUENCE</scope>
    <source>
        <tissue evidence="5">Mantle</tissue>
    </source>
</reference>
<dbReference type="EMBL" id="GELH01000783">
    <property type="protein sequence ID" value="JAS03489.1"/>
    <property type="molecule type" value="Transcribed_RNA"/>
</dbReference>
<dbReference type="AlphaFoldDB" id="A0A194AJL1"/>
<evidence type="ECO:0000259" key="4">
    <source>
        <dbReference type="PROSITE" id="PS50041"/>
    </source>
</evidence>
<dbReference type="InterPro" id="IPR016186">
    <property type="entry name" value="C-type_lectin-like/link_sf"/>
</dbReference>
<dbReference type="PROSITE" id="PS50041">
    <property type="entry name" value="C_TYPE_LECTIN_2"/>
    <property type="match status" value="1"/>
</dbReference>
<evidence type="ECO:0000256" key="2">
    <source>
        <dbReference type="SAM" id="MobiDB-lite"/>
    </source>
</evidence>
<feature type="region of interest" description="Disordered" evidence="2">
    <location>
        <begin position="159"/>
        <end position="182"/>
    </location>
</feature>
<evidence type="ECO:0000313" key="5">
    <source>
        <dbReference type="EMBL" id="JAS03489.1"/>
    </source>
</evidence>
<dbReference type="PANTHER" id="PTHR22803">
    <property type="entry name" value="MANNOSE, PHOSPHOLIPASE, LECTIN RECEPTOR RELATED"/>
    <property type="match status" value="1"/>
</dbReference>
<dbReference type="PROSITE" id="PS00615">
    <property type="entry name" value="C_TYPE_LECTIN_1"/>
    <property type="match status" value="1"/>
</dbReference>